<protein>
    <submittedName>
        <fullName evidence="1">ORF27</fullName>
    </submittedName>
</protein>
<accession>A0A7G9U8T3</accession>
<dbReference type="EMBL" id="MN750573">
    <property type="protein sequence ID" value="QNN89514.1"/>
    <property type="molecule type" value="Genomic_DNA"/>
</dbReference>
<proteinExistence type="predicted"/>
<organismHost>
    <name type="scientific">Pieris brassicae</name>
    <name type="common">White butterfly</name>
    <name type="synonym">Large white butterfly</name>
    <dbReference type="NCBI Taxonomy" id="7116"/>
</organismHost>
<name>A0A7G9U8T3_GVPB</name>
<organism evidence="1">
    <name type="scientific">Pieris brassicae granulosis virus</name>
    <name type="common">PbGV</name>
    <name type="synonym">Pieris brassicae granulovirus</name>
    <dbReference type="NCBI Taxonomy" id="10465"/>
    <lineage>
        <taxon>Viruses</taxon>
        <taxon>Viruses incertae sedis</taxon>
        <taxon>Naldaviricetes</taxon>
        <taxon>Lefavirales</taxon>
        <taxon>Baculoviridae</taxon>
        <taxon>Betabaculovirus</taxon>
        <taxon>Betabaculovirus arrapae</taxon>
    </lineage>
</organism>
<evidence type="ECO:0000313" key="1">
    <source>
        <dbReference type="EMBL" id="QNN89514.1"/>
    </source>
</evidence>
<sequence>MVLTSDEDIFQDSAMKFVQTSNDIIENAESKIIIESNINEIVVADETALAVESILESHNNIPNLDEFNNIPPMILPIVSQKQFEETTNQMKTI</sequence>
<reference evidence="1" key="1">
    <citation type="submission" date="2019-11" db="EMBL/GenBank/DDBJ databases">
        <title>Studies on the baculoviruses infecting the caterpillars, Spilarctia obliqua Walker (Erebidae) and Pieris brassicae Linn. (Pieridae) (Insecta: Lepidoptera).</title>
        <authorList>
            <person name="Paul S."/>
            <person name="Arumugaperumal A."/>
            <person name="Sathiya Balasingh Thangapandi E.J.J."/>
            <person name="Sarjubala Devi H."/>
            <person name="Johnson T."/>
            <person name="Maisnam S."/>
            <person name="Krishnavel S."/>
            <person name="Soman Syamala S."/>
            <person name="Ramamoorthy S."/>
            <person name="Karthikeyan R."/>
            <person name="Subburaman C."/>
            <person name="Jeyaprakash R."/>
            <person name="Azhaguchamy M."/>
            <person name="Ramaiyer V."/>
            <person name="Sivasubramaniam S."/>
        </authorList>
    </citation>
    <scope>NUCLEOTIDE SEQUENCE</scope>
    <source>
        <strain evidence="1">Manipur</strain>
    </source>
</reference>